<feature type="compositionally biased region" description="Basic residues" evidence="1">
    <location>
        <begin position="87"/>
        <end position="106"/>
    </location>
</feature>
<sequence length="278" mass="29979">MVVSIPSSLPISTTSSVRRRPSMRRPRVHVPVRHQIRRQIIQRQRRRVRQPPTTSNSRRRRPTTTTHLPPTTTSRLLLPAVLNRQPLIRRIRKRRCHHKRRPRRDKRPNNTPPDHLPLTPGEVHGEPCGSRRCWAGQKSPGQRQNLKPPMQCHYGPRRRRLTKRDVGDGARSAHDADAALAPPGEGGDAVGDVGAAGDLHDVAAEGVGAVARHEDRGFGFVLGSRGTPAGAAGGGAAAAGFDDRALAWVVGASLSGSAVVVAVVGGVVVVFGGWVGLV</sequence>
<evidence type="ECO:0000256" key="1">
    <source>
        <dbReference type="SAM" id="MobiDB-lite"/>
    </source>
</evidence>
<evidence type="ECO:0000313" key="3">
    <source>
        <dbReference type="EMBL" id="KAK1313808.1"/>
    </source>
</evidence>
<keyword evidence="2" id="KW-0812">Transmembrane</keyword>
<keyword evidence="2" id="KW-1133">Transmembrane helix</keyword>
<feature type="compositionally biased region" description="Basic and acidic residues" evidence="1">
    <location>
        <begin position="163"/>
        <end position="177"/>
    </location>
</feature>
<gene>
    <name evidence="3" type="ORF">QJS10_CPA06g00279</name>
</gene>
<dbReference type="AlphaFoldDB" id="A0AAV9ENL8"/>
<dbReference type="EMBL" id="JAUJYO010000006">
    <property type="protein sequence ID" value="KAK1313808.1"/>
    <property type="molecule type" value="Genomic_DNA"/>
</dbReference>
<feature type="compositionally biased region" description="Low complexity" evidence="1">
    <location>
        <begin position="1"/>
        <end position="16"/>
    </location>
</feature>
<organism evidence="3 4">
    <name type="scientific">Acorus calamus</name>
    <name type="common">Sweet flag</name>
    <dbReference type="NCBI Taxonomy" id="4465"/>
    <lineage>
        <taxon>Eukaryota</taxon>
        <taxon>Viridiplantae</taxon>
        <taxon>Streptophyta</taxon>
        <taxon>Embryophyta</taxon>
        <taxon>Tracheophyta</taxon>
        <taxon>Spermatophyta</taxon>
        <taxon>Magnoliopsida</taxon>
        <taxon>Liliopsida</taxon>
        <taxon>Acoraceae</taxon>
        <taxon>Acorus</taxon>
    </lineage>
</organism>
<keyword evidence="2" id="KW-0472">Membrane</keyword>
<feature type="compositionally biased region" description="Low complexity" evidence="1">
    <location>
        <begin position="63"/>
        <end position="79"/>
    </location>
</feature>
<reference evidence="3" key="2">
    <citation type="submission" date="2023-06" db="EMBL/GenBank/DDBJ databases">
        <authorList>
            <person name="Ma L."/>
            <person name="Liu K.-W."/>
            <person name="Li Z."/>
            <person name="Hsiao Y.-Y."/>
            <person name="Qi Y."/>
            <person name="Fu T."/>
            <person name="Tang G."/>
            <person name="Zhang D."/>
            <person name="Sun W.-H."/>
            <person name="Liu D.-K."/>
            <person name="Li Y."/>
            <person name="Chen G.-Z."/>
            <person name="Liu X.-D."/>
            <person name="Liao X.-Y."/>
            <person name="Jiang Y.-T."/>
            <person name="Yu X."/>
            <person name="Hao Y."/>
            <person name="Huang J."/>
            <person name="Zhao X.-W."/>
            <person name="Ke S."/>
            <person name="Chen Y.-Y."/>
            <person name="Wu W.-L."/>
            <person name="Hsu J.-L."/>
            <person name="Lin Y.-F."/>
            <person name="Huang M.-D."/>
            <person name="Li C.-Y."/>
            <person name="Huang L."/>
            <person name="Wang Z.-W."/>
            <person name="Zhao X."/>
            <person name="Zhong W.-Y."/>
            <person name="Peng D.-H."/>
            <person name="Ahmad S."/>
            <person name="Lan S."/>
            <person name="Zhang J.-S."/>
            <person name="Tsai W.-C."/>
            <person name="Van De Peer Y."/>
            <person name="Liu Z.-J."/>
        </authorList>
    </citation>
    <scope>NUCLEOTIDE SEQUENCE</scope>
    <source>
        <strain evidence="3">CP</strain>
        <tissue evidence="3">Leaves</tissue>
    </source>
</reference>
<accession>A0AAV9ENL8</accession>
<protein>
    <submittedName>
        <fullName evidence="3">Uncharacterized protein</fullName>
    </submittedName>
</protein>
<comment type="caution">
    <text evidence="3">The sequence shown here is derived from an EMBL/GenBank/DDBJ whole genome shotgun (WGS) entry which is preliminary data.</text>
</comment>
<keyword evidence="4" id="KW-1185">Reference proteome</keyword>
<reference evidence="3" key="1">
    <citation type="journal article" date="2023" name="Nat. Commun.">
        <title>Diploid and tetraploid genomes of Acorus and the evolution of monocots.</title>
        <authorList>
            <person name="Ma L."/>
            <person name="Liu K.W."/>
            <person name="Li Z."/>
            <person name="Hsiao Y.Y."/>
            <person name="Qi Y."/>
            <person name="Fu T."/>
            <person name="Tang G.D."/>
            <person name="Zhang D."/>
            <person name="Sun W.H."/>
            <person name="Liu D.K."/>
            <person name="Li Y."/>
            <person name="Chen G.Z."/>
            <person name="Liu X.D."/>
            <person name="Liao X.Y."/>
            <person name="Jiang Y.T."/>
            <person name="Yu X."/>
            <person name="Hao Y."/>
            <person name="Huang J."/>
            <person name="Zhao X.W."/>
            <person name="Ke S."/>
            <person name="Chen Y.Y."/>
            <person name="Wu W.L."/>
            <person name="Hsu J.L."/>
            <person name="Lin Y.F."/>
            <person name="Huang M.D."/>
            <person name="Li C.Y."/>
            <person name="Huang L."/>
            <person name="Wang Z.W."/>
            <person name="Zhao X."/>
            <person name="Zhong W.Y."/>
            <person name="Peng D.H."/>
            <person name="Ahmad S."/>
            <person name="Lan S."/>
            <person name="Zhang J.S."/>
            <person name="Tsai W.C."/>
            <person name="Van de Peer Y."/>
            <person name="Liu Z.J."/>
        </authorList>
    </citation>
    <scope>NUCLEOTIDE SEQUENCE</scope>
    <source>
        <strain evidence="3">CP</strain>
    </source>
</reference>
<dbReference type="Proteomes" id="UP001180020">
    <property type="component" value="Unassembled WGS sequence"/>
</dbReference>
<name>A0AAV9ENL8_ACOCL</name>
<feature type="compositionally biased region" description="Basic residues" evidence="1">
    <location>
        <begin position="17"/>
        <end position="37"/>
    </location>
</feature>
<evidence type="ECO:0000313" key="4">
    <source>
        <dbReference type="Proteomes" id="UP001180020"/>
    </source>
</evidence>
<proteinExistence type="predicted"/>
<feature type="transmembrane region" description="Helical" evidence="2">
    <location>
        <begin position="246"/>
        <end position="277"/>
    </location>
</feature>
<feature type="region of interest" description="Disordered" evidence="1">
    <location>
        <begin position="1"/>
        <end position="186"/>
    </location>
</feature>
<evidence type="ECO:0000256" key="2">
    <source>
        <dbReference type="SAM" id="Phobius"/>
    </source>
</evidence>